<organism evidence="1 2">
    <name type="scientific">Nesterenkonia jeotgali</name>
    <dbReference type="NCBI Taxonomy" id="317018"/>
    <lineage>
        <taxon>Bacteria</taxon>
        <taxon>Bacillati</taxon>
        <taxon>Actinomycetota</taxon>
        <taxon>Actinomycetes</taxon>
        <taxon>Micrococcales</taxon>
        <taxon>Micrococcaceae</taxon>
        <taxon>Nesterenkonia</taxon>
    </lineage>
</organism>
<sequence>MAGDELHALAADLKAAGATVIPKASLVVRRSGIALANHARANAAVDTGFMQSSIDTATDSGGLAVIISPTAEYSVYVEYGTSRMPPQPFMGPALDAIEPSFISAMESLGGEILR</sequence>
<evidence type="ECO:0000313" key="1">
    <source>
        <dbReference type="EMBL" id="KUG58979.1"/>
    </source>
</evidence>
<evidence type="ECO:0008006" key="3">
    <source>
        <dbReference type="Google" id="ProtNLM"/>
    </source>
</evidence>
<keyword evidence="2" id="KW-1185">Reference proteome</keyword>
<dbReference type="OrthoDB" id="886754at2"/>
<evidence type="ECO:0000313" key="2">
    <source>
        <dbReference type="Proteomes" id="UP000054023"/>
    </source>
</evidence>
<proteinExistence type="predicted"/>
<name>A0A0W8IGI9_9MICC</name>
<comment type="caution">
    <text evidence="1">The sequence shown here is derived from an EMBL/GenBank/DDBJ whole genome shotgun (WGS) entry which is preliminary data.</text>
</comment>
<dbReference type="NCBIfam" id="TIGR01725">
    <property type="entry name" value="phge_HK97_gp10"/>
    <property type="match status" value="1"/>
</dbReference>
<dbReference type="Proteomes" id="UP000054023">
    <property type="component" value="Unassembled WGS sequence"/>
</dbReference>
<reference evidence="2" key="1">
    <citation type="submission" date="2015-12" db="EMBL/GenBank/DDBJ databases">
        <authorList>
            <person name="Nair G.R."/>
            <person name="Kaur G."/>
            <person name="Mayilraj S."/>
        </authorList>
    </citation>
    <scope>NUCLEOTIDE SEQUENCE [LARGE SCALE GENOMIC DNA]</scope>
    <source>
        <strain evidence="2">CD08_7</strain>
    </source>
</reference>
<accession>A0A0W8IGI9</accession>
<dbReference type="InterPro" id="IPR010064">
    <property type="entry name" value="HK97-gp10_tail"/>
</dbReference>
<protein>
    <recommendedName>
        <fullName evidence="3">HK97 gp10 family phage protein</fullName>
    </recommendedName>
</protein>
<dbReference type="RefSeq" id="WP_058888661.1">
    <property type="nucleotide sequence ID" value="NZ_LQBM01000003.1"/>
</dbReference>
<dbReference type="EMBL" id="LQBM01000003">
    <property type="protein sequence ID" value="KUG58979.1"/>
    <property type="molecule type" value="Genomic_DNA"/>
</dbReference>
<dbReference type="AlphaFoldDB" id="A0A0W8IGI9"/>
<gene>
    <name evidence="1" type="ORF">AVL63_02860</name>
</gene>
<dbReference type="Pfam" id="PF04883">
    <property type="entry name" value="HK97-gp10_like"/>
    <property type="match status" value="1"/>
</dbReference>
<dbReference type="STRING" id="317018.AVL63_02860"/>